<dbReference type="AlphaFoldDB" id="A0A0S4QHH5"/>
<comment type="subcellular location">
    <subcellularLocation>
        <location evidence="1">Cell membrane</location>
        <topology evidence="1">Multi-pass membrane protein</topology>
    </subcellularLocation>
</comment>
<dbReference type="Proteomes" id="UP000198802">
    <property type="component" value="Unassembled WGS sequence"/>
</dbReference>
<proteinExistence type="predicted"/>
<evidence type="ECO:0000256" key="6">
    <source>
        <dbReference type="SAM" id="MobiDB-lite"/>
    </source>
</evidence>
<evidence type="ECO:0000256" key="5">
    <source>
        <dbReference type="ARBA" id="ARBA00023136"/>
    </source>
</evidence>
<evidence type="ECO:0000256" key="3">
    <source>
        <dbReference type="ARBA" id="ARBA00022692"/>
    </source>
</evidence>
<evidence type="ECO:0000259" key="8">
    <source>
        <dbReference type="Pfam" id="PF13396"/>
    </source>
</evidence>
<evidence type="ECO:0000313" key="10">
    <source>
        <dbReference type="Proteomes" id="UP000198802"/>
    </source>
</evidence>
<dbReference type="EMBL" id="FAOZ01000002">
    <property type="protein sequence ID" value="CUU54232.1"/>
    <property type="molecule type" value="Genomic_DNA"/>
</dbReference>
<evidence type="ECO:0000256" key="4">
    <source>
        <dbReference type="ARBA" id="ARBA00022989"/>
    </source>
</evidence>
<keyword evidence="4 7" id="KW-1133">Transmembrane helix</keyword>
<organism evidence="9 10">
    <name type="scientific">Parafrankia irregularis</name>
    <dbReference type="NCBI Taxonomy" id="795642"/>
    <lineage>
        <taxon>Bacteria</taxon>
        <taxon>Bacillati</taxon>
        <taxon>Actinomycetota</taxon>
        <taxon>Actinomycetes</taxon>
        <taxon>Frankiales</taxon>
        <taxon>Frankiaceae</taxon>
        <taxon>Parafrankia</taxon>
    </lineage>
</organism>
<dbReference type="InterPro" id="IPR027379">
    <property type="entry name" value="CLS_N"/>
</dbReference>
<keyword evidence="3 7" id="KW-0812">Transmembrane</keyword>
<feature type="compositionally biased region" description="Basic and acidic residues" evidence="6">
    <location>
        <begin position="118"/>
        <end position="131"/>
    </location>
</feature>
<dbReference type="RefSeq" id="WP_054570383.1">
    <property type="nucleotide sequence ID" value="NZ_FAOZ01000002.1"/>
</dbReference>
<keyword evidence="5 7" id="KW-0472">Membrane</keyword>
<keyword evidence="10" id="KW-1185">Reference proteome</keyword>
<reference evidence="10" key="1">
    <citation type="submission" date="2015-11" db="EMBL/GenBank/DDBJ databases">
        <authorList>
            <person name="Varghese N."/>
        </authorList>
    </citation>
    <scope>NUCLEOTIDE SEQUENCE [LARGE SCALE GENOMIC DNA]</scope>
    <source>
        <strain evidence="10">DSM 45899</strain>
    </source>
</reference>
<accession>A0A0S4QHH5</accession>
<evidence type="ECO:0000313" key="9">
    <source>
        <dbReference type="EMBL" id="CUU54232.1"/>
    </source>
</evidence>
<protein>
    <submittedName>
        <fullName evidence="9">Phospholipase_D-nuclease N-terminal</fullName>
    </submittedName>
</protein>
<keyword evidence="2" id="KW-1003">Cell membrane</keyword>
<evidence type="ECO:0000256" key="2">
    <source>
        <dbReference type="ARBA" id="ARBA00022475"/>
    </source>
</evidence>
<feature type="transmembrane region" description="Helical" evidence="7">
    <location>
        <begin position="35"/>
        <end position="55"/>
    </location>
</feature>
<sequence>MLGLALTFLVIGVWAFSVIDVIGTPAQAVRVVPKPIWLIALIVFFFFGSVCWFLFGRPRAAYGVPGYERHRASDHPAFGGRGPWGTERRTAGYSRSGLSRAQMRRQSIRPVGPDDDPEFLRELSDRIRGGDAEPPNARG</sequence>
<gene>
    <name evidence="9" type="ORF">Ga0074812_102238</name>
</gene>
<dbReference type="Pfam" id="PF13396">
    <property type="entry name" value="PLDc_N"/>
    <property type="match status" value="1"/>
</dbReference>
<evidence type="ECO:0000256" key="1">
    <source>
        <dbReference type="ARBA" id="ARBA00004651"/>
    </source>
</evidence>
<dbReference type="GO" id="GO:0005886">
    <property type="term" value="C:plasma membrane"/>
    <property type="evidence" value="ECO:0007669"/>
    <property type="project" value="UniProtKB-SubCell"/>
</dbReference>
<feature type="domain" description="Cardiolipin synthase N-terminal" evidence="8">
    <location>
        <begin position="13"/>
        <end position="57"/>
    </location>
</feature>
<name>A0A0S4QHH5_9ACTN</name>
<feature type="region of interest" description="Disordered" evidence="6">
    <location>
        <begin position="78"/>
        <end position="139"/>
    </location>
</feature>
<evidence type="ECO:0000256" key="7">
    <source>
        <dbReference type="SAM" id="Phobius"/>
    </source>
</evidence>